<keyword evidence="6 7" id="KW-0315">Glutamine amidotransferase</keyword>
<dbReference type="Proteomes" id="UP000679749">
    <property type="component" value="Unassembled WGS sequence"/>
</dbReference>
<feature type="active site" description="Nucleophile" evidence="7 9">
    <location>
        <position position="12"/>
    </location>
</feature>
<feature type="binding site" evidence="7 11">
    <location>
        <position position="392"/>
    </location>
    <ligand>
        <name>[4Fe-4S] cluster</name>
        <dbReference type="ChEBI" id="CHEBI:49883"/>
    </ligand>
</feature>
<evidence type="ECO:0000256" key="3">
    <source>
        <dbReference type="ARBA" id="ARBA00022676"/>
    </source>
</evidence>
<evidence type="ECO:0000256" key="5">
    <source>
        <dbReference type="ARBA" id="ARBA00022755"/>
    </source>
</evidence>
<keyword evidence="7" id="KW-0004">4Fe-4S</keyword>
<dbReference type="HAMAP" id="MF_01931">
    <property type="entry name" value="PurF"/>
    <property type="match status" value="1"/>
</dbReference>
<sequence>MLAEIKGLNEECGVFGVWGHKDAAQLTYYALHALQHRGQEGTGIVVNDGNTLKVVKGEGLVTEIFTADRMAELTGNTAIGHVRYATAGGGGYENVQPLLFHSQTGSLALAHNGNLVNANSLKHQLEAQGSIFQTSSDTEVLAHLIRRSGFPNMNDKVKNALSMLKGAYAYLILTETELMVALDPHGLRPLSLGCLGDAYVVASETCAFDVIGAEYIRDVEPGELLIINENGIKSEMFSVSSTKAICTMEYVYFSRPDSNIQGINVHTARKNMGKRLAMEAPIEADVVTGVPDSSISAAIGYAEESGIPYEMGLIKNKYVGRTFIQPSQSLREQGVKMKLSAVRGVVEGKRVVMVDDSIVRGTTSRRIVKMLKEAGATEVHVVISSPPIKNPCYYGIDTSSKEELIASDKSVEEIRQLIGADSLTFLSLEGMLVSLGQTEGTNGFCLGCFTGNYPTEIYPDTLQYYYQKG</sequence>
<evidence type="ECO:0000313" key="13">
    <source>
        <dbReference type="EMBL" id="MBS4216386.1"/>
    </source>
</evidence>
<dbReference type="GO" id="GO:0006189">
    <property type="term" value="P:'de novo' IMP biosynthetic process"/>
    <property type="evidence" value="ECO:0007669"/>
    <property type="project" value="UniProtKB-UniRule"/>
</dbReference>
<dbReference type="GO" id="GO:0004044">
    <property type="term" value="F:amidophosphoribosyltransferase activity"/>
    <property type="evidence" value="ECO:0007669"/>
    <property type="project" value="UniProtKB-UniRule"/>
</dbReference>
<dbReference type="GO" id="GO:0009113">
    <property type="term" value="P:purine nucleobase biosynthetic process"/>
    <property type="evidence" value="ECO:0007669"/>
    <property type="project" value="UniProtKB-UniRule"/>
</dbReference>
<dbReference type="AlphaFoldDB" id="A0A942UCF9"/>
<dbReference type="Pfam" id="PF00156">
    <property type="entry name" value="Pribosyltran"/>
    <property type="match status" value="1"/>
</dbReference>
<evidence type="ECO:0000256" key="8">
    <source>
        <dbReference type="PIRNR" id="PIRNR000485"/>
    </source>
</evidence>
<dbReference type="CDD" id="cd00715">
    <property type="entry name" value="GPATase_N"/>
    <property type="match status" value="1"/>
</dbReference>
<feature type="binding site" evidence="7 10">
    <location>
        <position position="293"/>
    </location>
    <ligand>
        <name>Mg(2+)</name>
        <dbReference type="ChEBI" id="CHEBI:18420"/>
    </ligand>
</feature>
<feature type="binding site" evidence="7 11">
    <location>
        <position position="246"/>
    </location>
    <ligand>
        <name>[4Fe-4S] cluster</name>
        <dbReference type="ChEBI" id="CHEBI:49883"/>
    </ligand>
</feature>
<evidence type="ECO:0000256" key="2">
    <source>
        <dbReference type="ARBA" id="ARBA00010138"/>
    </source>
</evidence>
<dbReference type="InterPro" id="IPR029057">
    <property type="entry name" value="PRTase-like"/>
</dbReference>
<comment type="similarity">
    <text evidence="2 7 8">In the C-terminal section; belongs to the purine/pyrimidine phosphoribosyltransferase family.</text>
</comment>
<organism evidence="13 14">
    <name type="scientific">Neobacillus rhizophilus</name>
    <dbReference type="NCBI Taxonomy" id="2833579"/>
    <lineage>
        <taxon>Bacteria</taxon>
        <taxon>Bacillati</taxon>
        <taxon>Bacillota</taxon>
        <taxon>Bacilli</taxon>
        <taxon>Bacillales</taxon>
        <taxon>Bacillaceae</taxon>
        <taxon>Neobacillus</taxon>
    </lineage>
</organism>
<evidence type="ECO:0000256" key="9">
    <source>
        <dbReference type="PIRSR" id="PIRSR000485-1"/>
    </source>
</evidence>
<feature type="binding site" evidence="7 11">
    <location>
        <position position="448"/>
    </location>
    <ligand>
        <name>[4Fe-4S] cluster</name>
        <dbReference type="ChEBI" id="CHEBI:49883"/>
    </ligand>
</feature>
<gene>
    <name evidence="7" type="primary">purF</name>
    <name evidence="13" type="ORF">KHA99_28570</name>
</gene>
<comment type="cofactor">
    <cofactor evidence="7 11">
        <name>[4Fe-4S] cluster</name>
        <dbReference type="ChEBI" id="CHEBI:49883"/>
    </cofactor>
    <text evidence="7 11">Binds 1 [4Fe-4S] cluster per subunit.</text>
</comment>
<dbReference type="Pfam" id="PF13522">
    <property type="entry name" value="GATase_6"/>
    <property type="match status" value="1"/>
</dbReference>
<dbReference type="InterPro" id="IPR017932">
    <property type="entry name" value="GATase_2_dom"/>
</dbReference>
<dbReference type="GO" id="GO:0000287">
    <property type="term" value="F:magnesium ion binding"/>
    <property type="evidence" value="ECO:0007669"/>
    <property type="project" value="UniProtKB-UniRule"/>
</dbReference>
<dbReference type="InterPro" id="IPR029055">
    <property type="entry name" value="Ntn_hydrolases_N"/>
</dbReference>
<dbReference type="SUPFAM" id="SSF53271">
    <property type="entry name" value="PRTase-like"/>
    <property type="match status" value="1"/>
</dbReference>
<accession>A0A942UCF9</accession>
<keyword evidence="7 11" id="KW-0411">Iron-sulfur</keyword>
<keyword evidence="5 7" id="KW-0658">Purine biosynthesis</keyword>
<dbReference type="InterPro" id="IPR035584">
    <property type="entry name" value="PurF_N"/>
</dbReference>
<evidence type="ECO:0000313" key="14">
    <source>
        <dbReference type="Proteomes" id="UP000679749"/>
    </source>
</evidence>
<dbReference type="SUPFAM" id="SSF56235">
    <property type="entry name" value="N-terminal nucleophile aminohydrolases (Ntn hydrolases)"/>
    <property type="match status" value="1"/>
</dbReference>
<comment type="caution">
    <text evidence="13">The sequence shown here is derived from an EMBL/GenBank/DDBJ whole genome shotgun (WGS) entry which is preliminary data.</text>
</comment>
<evidence type="ECO:0000256" key="1">
    <source>
        <dbReference type="ARBA" id="ARBA00005209"/>
    </source>
</evidence>
<feature type="domain" description="Glutamine amidotransferase type-2" evidence="12">
    <location>
        <begin position="12"/>
        <end position="230"/>
    </location>
</feature>
<dbReference type="CDD" id="cd06223">
    <property type="entry name" value="PRTases_typeI"/>
    <property type="match status" value="1"/>
</dbReference>
<dbReference type="NCBIfam" id="TIGR01134">
    <property type="entry name" value="purF"/>
    <property type="match status" value="1"/>
</dbReference>
<comment type="catalytic activity">
    <reaction evidence="7 8">
        <text>5-phospho-beta-D-ribosylamine + L-glutamate + diphosphate = 5-phospho-alpha-D-ribose 1-diphosphate + L-glutamine + H2O</text>
        <dbReference type="Rhea" id="RHEA:14905"/>
        <dbReference type="ChEBI" id="CHEBI:15377"/>
        <dbReference type="ChEBI" id="CHEBI:29985"/>
        <dbReference type="ChEBI" id="CHEBI:33019"/>
        <dbReference type="ChEBI" id="CHEBI:58017"/>
        <dbReference type="ChEBI" id="CHEBI:58359"/>
        <dbReference type="ChEBI" id="CHEBI:58681"/>
        <dbReference type="EC" id="2.4.2.14"/>
    </reaction>
</comment>
<dbReference type="PANTHER" id="PTHR11907">
    <property type="entry name" value="AMIDOPHOSPHORIBOSYLTRANSFERASE"/>
    <property type="match status" value="1"/>
</dbReference>
<evidence type="ECO:0000256" key="4">
    <source>
        <dbReference type="ARBA" id="ARBA00022679"/>
    </source>
</evidence>
<dbReference type="PIRSF" id="PIRSF000485">
    <property type="entry name" value="Amd_phspho_trans"/>
    <property type="match status" value="1"/>
</dbReference>
<feature type="binding site" evidence="7 11">
    <location>
        <position position="445"/>
    </location>
    <ligand>
        <name>[4Fe-4S] cluster</name>
        <dbReference type="ChEBI" id="CHEBI:49883"/>
    </ligand>
</feature>
<keyword evidence="4 7" id="KW-0808">Transferase</keyword>
<dbReference type="GO" id="GO:0051539">
    <property type="term" value="F:4 iron, 4 sulfur cluster binding"/>
    <property type="evidence" value="ECO:0007669"/>
    <property type="project" value="UniProtKB-KW"/>
</dbReference>
<evidence type="ECO:0000256" key="6">
    <source>
        <dbReference type="ARBA" id="ARBA00022962"/>
    </source>
</evidence>
<feature type="binding site" evidence="7 10">
    <location>
        <position position="355"/>
    </location>
    <ligand>
        <name>Mg(2+)</name>
        <dbReference type="ChEBI" id="CHEBI:18420"/>
    </ligand>
</feature>
<comment type="pathway">
    <text evidence="1 7 8">Purine metabolism; IMP biosynthesis via de novo pathway; N(1)-(5-phospho-D-ribosyl)glycinamide from 5-phospho-alpha-D-ribose 1-diphosphate: step 1/2.</text>
</comment>
<comment type="cofactor">
    <cofactor evidence="7 10">
        <name>Mg(2+)</name>
        <dbReference type="ChEBI" id="CHEBI:18420"/>
    </cofactor>
    <text evidence="7 10">Binds 1 Mg(2+) ion per subunit.</text>
</comment>
<dbReference type="RefSeq" id="WP_213120906.1">
    <property type="nucleotide sequence ID" value="NZ_JAGYPF010000006.1"/>
</dbReference>
<proteinExistence type="inferred from homology"/>
<evidence type="ECO:0000256" key="7">
    <source>
        <dbReference type="HAMAP-Rule" id="MF_01931"/>
    </source>
</evidence>
<reference evidence="13" key="1">
    <citation type="submission" date="2021-05" db="EMBL/GenBank/DDBJ databases">
        <title>Novel Bacillus species.</title>
        <authorList>
            <person name="Liu G."/>
        </authorList>
    </citation>
    <scope>NUCLEOTIDE SEQUENCE</scope>
    <source>
        <strain evidence="13">FJAT-49825</strain>
    </source>
</reference>
<feature type="binding site" evidence="7 10">
    <location>
        <position position="356"/>
    </location>
    <ligand>
        <name>Mg(2+)</name>
        <dbReference type="ChEBI" id="CHEBI:18420"/>
    </ligand>
</feature>
<dbReference type="EMBL" id="JAGYPF010000006">
    <property type="protein sequence ID" value="MBS4216386.1"/>
    <property type="molecule type" value="Genomic_DNA"/>
</dbReference>
<evidence type="ECO:0000259" key="12">
    <source>
        <dbReference type="PROSITE" id="PS51278"/>
    </source>
</evidence>
<keyword evidence="14" id="KW-1185">Reference proteome</keyword>
<evidence type="ECO:0000256" key="10">
    <source>
        <dbReference type="PIRSR" id="PIRSR000485-2"/>
    </source>
</evidence>
<protein>
    <recommendedName>
        <fullName evidence="7">Amidophosphoribosyltransferase</fullName>
        <shortName evidence="7">ATase</shortName>
        <ecNumber evidence="7">2.4.2.14</ecNumber>
    </recommendedName>
    <alternativeName>
        <fullName evidence="7">Glutamine phosphoribosylpyrophosphate amidotransferase</fullName>
        <shortName evidence="7">GPATase</shortName>
    </alternativeName>
</protein>
<keyword evidence="7 11" id="KW-0408">Iron</keyword>
<comment type="function">
    <text evidence="7">Catalyzes the formation of phosphoribosylamine from phosphoribosylpyrophosphate (PRPP) and glutamine.</text>
</comment>
<dbReference type="Gene3D" id="3.60.20.10">
    <property type="entry name" value="Glutamine Phosphoribosylpyrophosphate, subunit 1, domain 1"/>
    <property type="match status" value="1"/>
</dbReference>
<name>A0A942UCF9_9BACI</name>
<evidence type="ECO:0000256" key="11">
    <source>
        <dbReference type="PIRSR" id="PIRSR000485-3"/>
    </source>
</evidence>
<keyword evidence="7 10" id="KW-0460">Magnesium</keyword>
<dbReference type="InterPro" id="IPR000836">
    <property type="entry name" value="PRTase_dom"/>
</dbReference>
<dbReference type="InterPro" id="IPR005854">
    <property type="entry name" value="PurF"/>
</dbReference>
<keyword evidence="3 7" id="KW-0328">Glycosyltransferase</keyword>
<keyword evidence="7 10" id="KW-0479">Metal-binding</keyword>
<dbReference type="Gene3D" id="3.40.50.2020">
    <property type="match status" value="1"/>
</dbReference>
<dbReference type="EC" id="2.4.2.14" evidence="7"/>
<dbReference type="PROSITE" id="PS51278">
    <property type="entry name" value="GATASE_TYPE_2"/>
    <property type="match status" value="1"/>
</dbReference>